<dbReference type="Pfam" id="PF08615">
    <property type="entry name" value="RNase_H2_suC"/>
    <property type="match status" value="1"/>
</dbReference>
<name>A0A2C6KFD3_9APIC</name>
<dbReference type="GO" id="GO:0006401">
    <property type="term" value="P:RNA catabolic process"/>
    <property type="evidence" value="ECO:0007669"/>
    <property type="project" value="InterPro"/>
</dbReference>
<dbReference type="AlphaFoldDB" id="A0A2C6KFD3"/>
<evidence type="ECO:0000313" key="2">
    <source>
        <dbReference type="EMBL" id="PHJ15093.1"/>
    </source>
</evidence>
<reference evidence="2 3" key="1">
    <citation type="journal article" date="2017" name="Int. J. Parasitol.">
        <title>The genome of the protozoan parasite Cystoisospora suis and a reverse vaccinology approach to identify vaccine candidates.</title>
        <authorList>
            <person name="Palmieri N."/>
            <person name="Shrestha A."/>
            <person name="Ruttkowski B."/>
            <person name="Beck T."/>
            <person name="Vogl C."/>
            <person name="Tomley F."/>
            <person name="Blake D.P."/>
            <person name="Joachim A."/>
        </authorList>
    </citation>
    <scope>NUCLEOTIDE SEQUENCE [LARGE SCALE GENOMIC DNA]</scope>
    <source>
        <strain evidence="2 3">Wien I</strain>
    </source>
</reference>
<gene>
    <name evidence="2" type="ORF">CSUI_011096</name>
</gene>
<dbReference type="VEuPathDB" id="ToxoDB:CSUI_011096"/>
<dbReference type="GeneID" id="94434408"/>
<dbReference type="RefSeq" id="XP_067916827.1">
    <property type="nucleotide sequence ID" value="XM_068071197.1"/>
</dbReference>
<evidence type="ECO:0000313" key="3">
    <source>
        <dbReference type="Proteomes" id="UP000221165"/>
    </source>
</evidence>
<sequence length="432" mass="46620">MTGSFEKSTDDREKSPSLSSARSSAYPVHPPALFADTWWDTAACPRPGKPQADCGPAGENKAVFGEVPTESRAAESPFKGSLAATLLGEDARRVAHEGGGHFTVPAGPTRATGFWRAAATAWQKGCRSPLTRSSSLASSSCPYPCSHVFSGVRQLPPDDVLGGTATVHLLPCKISFTGDGSVRKYFRPHRAYGTPAEDAGQHTTSCDATERVQTPASVGTGEDHVRIVSPLVASPRSSFQGPARDRGEATGGLGHVEEQLCRPVACDTVREPTVVEALLHGRLMRGLCIPLTRNESDCNTSTGPRLKTNQPVEETHEEHGDSGRKENLLLSLAGGCRGFVVTVAKRKNAQEVEVVEEGEEMKQKEKRGRQQHVVQRQREADKEVIPLGALSHLCYWQQDALPSPTDDVLQLLAFMRLASAVHDWSDDFPTLE</sequence>
<organism evidence="2 3">
    <name type="scientific">Cystoisospora suis</name>
    <dbReference type="NCBI Taxonomy" id="483139"/>
    <lineage>
        <taxon>Eukaryota</taxon>
        <taxon>Sar</taxon>
        <taxon>Alveolata</taxon>
        <taxon>Apicomplexa</taxon>
        <taxon>Conoidasida</taxon>
        <taxon>Coccidia</taxon>
        <taxon>Eucoccidiorida</taxon>
        <taxon>Eimeriorina</taxon>
        <taxon>Sarcocystidae</taxon>
        <taxon>Cystoisospora</taxon>
    </lineage>
</organism>
<dbReference type="Gene3D" id="2.40.128.680">
    <property type="match status" value="1"/>
</dbReference>
<dbReference type="PANTHER" id="PTHR47204:SF1">
    <property type="entry name" value="RIBONUCLEASE H2 SUBUNIT C"/>
    <property type="match status" value="1"/>
</dbReference>
<feature type="region of interest" description="Disordered" evidence="1">
    <location>
        <begin position="296"/>
        <end position="324"/>
    </location>
</feature>
<dbReference type="OrthoDB" id="333632at2759"/>
<dbReference type="PANTHER" id="PTHR47204">
    <property type="entry name" value="OS02G0168900 PROTEIN"/>
    <property type="match status" value="1"/>
</dbReference>
<comment type="caution">
    <text evidence="2">The sequence shown here is derived from an EMBL/GenBank/DDBJ whole genome shotgun (WGS) entry which is preliminary data.</text>
</comment>
<dbReference type="InterPro" id="IPR013924">
    <property type="entry name" value="RNase_H2_suC"/>
</dbReference>
<feature type="region of interest" description="Disordered" evidence="1">
    <location>
        <begin position="1"/>
        <end position="28"/>
    </location>
</feature>
<dbReference type="EMBL" id="MIGC01009632">
    <property type="protein sequence ID" value="PHJ15093.1"/>
    <property type="molecule type" value="Genomic_DNA"/>
</dbReference>
<keyword evidence="3" id="KW-1185">Reference proteome</keyword>
<dbReference type="Proteomes" id="UP000221165">
    <property type="component" value="Unassembled WGS sequence"/>
</dbReference>
<accession>A0A2C6KFD3</accession>
<dbReference type="GO" id="GO:0032299">
    <property type="term" value="C:ribonuclease H2 complex"/>
    <property type="evidence" value="ECO:0007669"/>
    <property type="project" value="InterPro"/>
</dbReference>
<evidence type="ECO:0000256" key="1">
    <source>
        <dbReference type="SAM" id="MobiDB-lite"/>
    </source>
</evidence>
<protein>
    <submittedName>
        <fullName evidence="2">Ribonuclease h1 h2 small subunit protein</fullName>
    </submittedName>
</protein>
<proteinExistence type="predicted"/>
<feature type="compositionally biased region" description="Polar residues" evidence="1">
    <location>
        <begin position="297"/>
        <end position="312"/>
    </location>
</feature>
<feature type="compositionally biased region" description="Basic and acidic residues" evidence="1">
    <location>
        <begin position="313"/>
        <end position="324"/>
    </location>
</feature>